<evidence type="ECO:0000313" key="2">
    <source>
        <dbReference type="EMBL" id="KAF7727757.1"/>
    </source>
</evidence>
<evidence type="ECO:0000313" key="3">
    <source>
        <dbReference type="Proteomes" id="UP000605846"/>
    </source>
</evidence>
<dbReference type="PANTHER" id="PTHR21325:SF31">
    <property type="entry name" value="GH22081P-RELATED"/>
    <property type="match status" value="1"/>
</dbReference>
<evidence type="ECO:0000256" key="1">
    <source>
        <dbReference type="SAM" id="SignalP"/>
    </source>
</evidence>
<keyword evidence="3" id="KW-1185">Reference proteome</keyword>
<feature type="signal peptide" evidence="1">
    <location>
        <begin position="1"/>
        <end position="17"/>
    </location>
</feature>
<dbReference type="AlphaFoldDB" id="A0A8H7ER64"/>
<feature type="chain" id="PRO_5034317003" evidence="1">
    <location>
        <begin position="18"/>
        <end position="384"/>
    </location>
</feature>
<dbReference type="SUPFAM" id="SSF52266">
    <property type="entry name" value="SGNH hydrolase"/>
    <property type="match status" value="1"/>
</dbReference>
<dbReference type="InterPro" id="IPR036514">
    <property type="entry name" value="SGNH_hydro_sf"/>
</dbReference>
<gene>
    <name evidence="2" type="ORF">EC973_007216</name>
</gene>
<dbReference type="PANTHER" id="PTHR21325">
    <property type="entry name" value="PHOSPHOLIPASE B, PLB1"/>
    <property type="match status" value="1"/>
</dbReference>
<dbReference type="GO" id="GO:0006644">
    <property type="term" value="P:phospholipid metabolic process"/>
    <property type="evidence" value="ECO:0007669"/>
    <property type="project" value="TreeGrafter"/>
</dbReference>
<dbReference type="InterPro" id="IPR038885">
    <property type="entry name" value="PLB1"/>
</dbReference>
<keyword evidence="1" id="KW-0732">Signal</keyword>
<dbReference type="GO" id="GO:0004620">
    <property type="term" value="F:phospholipase activity"/>
    <property type="evidence" value="ECO:0007669"/>
    <property type="project" value="InterPro"/>
</dbReference>
<reference evidence="2" key="1">
    <citation type="submission" date="2020-01" db="EMBL/GenBank/DDBJ databases">
        <title>Genome Sequencing of Three Apophysomyces-Like Fungal Strains Confirms a Novel Fungal Genus in the Mucoromycota with divergent Burkholderia-like Endosymbiotic Bacteria.</title>
        <authorList>
            <person name="Stajich J.E."/>
            <person name="Macias A.M."/>
            <person name="Carter-House D."/>
            <person name="Lovett B."/>
            <person name="Kasson L.R."/>
            <person name="Berry K."/>
            <person name="Grigoriev I."/>
            <person name="Chang Y."/>
            <person name="Spatafora J."/>
            <person name="Kasson M.T."/>
        </authorList>
    </citation>
    <scope>NUCLEOTIDE SEQUENCE</scope>
    <source>
        <strain evidence="2">NRRL A-21654</strain>
    </source>
</reference>
<accession>A0A8H7ER64</accession>
<organism evidence="2 3">
    <name type="scientific">Apophysomyces ossiformis</name>
    <dbReference type="NCBI Taxonomy" id="679940"/>
    <lineage>
        <taxon>Eukaryota</taxon>
        <taxon>Fungi</taxon>
        <taxon>Fungi incertae sedis</taxon>
        <taxon>Mucoromycota</taxon>
        <taxon>Mucoromycotina</taxon>
        <taxon>Mucoromycetes</taxon>
        <taxon>Mucorales</taxon>
        <taxon>Mucorineae</taxon>
        <taxon>Mucoraceae</taxon>
        <taxon>Apophysomyces</taxon>
    </lineage>
</organism>
<dbReference type="InterPro" id="IPR001087">
    <property type="entry name" value="GDSL"/>
</dbReference>
<dbReference type="EMBL" id="JABAYA010000050">
    <property type="protein sequence ID" value="KAF7727757.1"/>
    <property type="molecule type" value="Genomic_DNA"/>
</dbReference>
<dbReference type="OrthoDB" id="10265800at2759"/>
<dbReference type="Pfam" id="PF00657">
    <property type="entry name" value="Lipase_GDSL"/>
    <property type="match status" value="1"/>
</dbReference>
<name>A0A8H7ER64_9FUNG</name>
<proteinExistence type="predicted"/>
<comment type="caution">
    <text evidence="2">The sequence shown here is derived from an EMBL/GenBank/DDBJ whole genome shotgun (WGS) entry which is preliminary data.</text>
</comment>
<dbReference type="Proteomes" id="UP000605846">
    <property type="component" value="Unassembled WGS sequence"/>
</dbReference>
<protein>
    <submittedName>
        <fullName evidence="2">Uncharacterized protein</fullName>
    </submittedName>
</protein>
<dbReference type="Gene3D" id="3.40.50.1110">
    <property type="entry name" value="SGNH hydrolase"/>
    <property type="match status" value="1"/>
</dbReference>
<sequence length="384" mass="42722">MLYRCLLLLGVFSTGLAVNVTSIGNCPQLSPRKQPAADVTDLRIDDIKVVSAMGDSIMAGFAMMGVNAEGTGMWNISAFTEYRGKAYAMGGDEGAVTVAQFIKNYSPNLQGESLGHHILEYCQDTLCFPYQYRPNEDVLDGAQTGAMAKNLDHELDYLIPRMKEIKEIDFDNDWKLFTIQIGSKVKGYEETKGRLNTIGLGNCSDHKGDVTVEKYSGYVEAAIQRIQKEIPRTLVNLLGTFRVSQVFPLSAAHPEYCREKDNNTATIRNAKECDCHLAGEYATMDELSKGYNTQLQAIAEKYKPTKGGTFGVIYQPMNIDIAAFPIDMLSNMDCFHPSLKAHEWIAKVVWNNLFIPSSYKPQVFNYSPDQTIYCPTGSDRVVTS</sequence>